<dbReference type="RefSeq" id="WP_012859470.1">
    <property type="nucleotide sequence ID" value="NC_013515.1"/>
</dbReference>
<evidence type="ECO:0000313" key="2">
    <source>
        <dbReference type="Proteomes" id="UP000002072"/>
    </source>
</evidence>
<dbReference type="KEGG" id="smf:Smon_1492"/>
<dbReference type="GeneID" id="31485179"/>
<gene>
    <name evidence="1" type="ordered locus">Smon_1492</name>
</gene>
<proteinExistence type="predicted"/>
<dbReference type="HOGENOM" id="CLU_2453366_0_0_0"/>
<dbReference type="AlphaFoldDB" id="D1AW14"/>
<dbReference type="EMBL" id="CP001779">
    <property type="protein sequence ID" value="ACZ01924.1"/>
    <property type="molecule type" value="Genomic_DNA"/>
</dbReference>
<dbReference type="OrthoDB" id="9809324at2"/>
<sequence>MEKFYLVSLCVSRIKNIFNPIKIDFLNSKNYNLENNRVKGIFGKNGIGKTAIIKSVEIIQNLILNPNFLSEKENILMLNKLIIKVRNLL</sequence>
<accession>D1AW14</accession>
<protein>
    <submittedName>
        <fullName evidence="1">Uncharacterized protein</fullName>
    </submittedName>
</protein>
<organism evidence="1 2">
    <name type="scientific">Streptobacillus moniliformis (strain ATCC 14647 / DSM 12112 / NCTC 10651 / 9901)</name>
    <dbReference type="NCBI Taxonomy" id="519441"/>
    <lineage>
        <taxon>Bacteria</taxon>
        <taxon>Fusobacteriati</taxon>
        <taxon>Fusobacteriota</taxon>
        <taxon>Fusobacteriia</taxon>
        <taxon>Fusobacteriales</taxon>
        <taxon>Leptotrichiaceae</taxon>
        <taxon>Streptobacillus</taxon>
    </lineage>
</organism>
<dbReference type="STRING" id="519441.Smon_1492"/>
<keyword evidence="2" id="KW-1185">Reference proteome</keyword>
<reference evidence="1 2" key="1">
    <citation type="journal article" date="2009" name="Stand. Genomic Sci.">
        <title>Complete genome sequence of Streptobacillus moniliformis type strain (9901T).</title>
        <authorList>
            <person name="Nolan M."/>
            <person name="Gronow S."/>
            <person name="Lapidus A."/>
            <person name="Ivanova N."/>
            <person name="Copeland A."/>
            <person name="Lucas S."/>
            <person name="Del Rio T.G."/>
            <person name="Chen F."/>
            <person name="Tice H."/>
            <person name="Pitluck S."/>
            <person name="Cheng J.F."/>
            <person name="Sims D."/>
            <person name="Meincke L."/>
            <person name="Bruce D."/>
            <person name="Goodwin L."/>
            <person name="Brettin T."/>
            <person name="Han C."/>
            <person name="Detter J.C."/>
            <person name="Ovchinikova G."/>
            <person name="Pati A."/>
            <person name="Mavromatis K."/>
            <person name="Mikhailova N."/>
            <person name="Chen A."/>
            <person name="Palaniappan K."/>
            <person name="Land M."/>
            <person name="Hauser L."/>
            <person name="Chang Y.J."/>
            <person name="Jeffries C.D."/>
            <person name="Rohde M."/>
            <person name="Sproer C."/>
            <person name="Goker M."/>
            <person name="Bristow J."/>
            <person name="Eisen J.A."/>
            <person name="Markowitz V."/>
            <person name="Hugenholtz P."/>
            <person name="Kyrpides N.C."/>
            <person name="Klenk H.P."/>
            <person name="Chain P."/>
        </authorList>
    </citation>
    <scope>NUCLEOTIDE SEQUENCE [LARGE SCALE GENOMIC DNA]</scope>
    <source>
        <strain evidence="2">ATCC 14647 / DSM 12112 / NCTC 10651 / 9901</strain>
    </source>
</reference>
<evidence type="ECO:0000313" key="1">
    <source>
        <dbReference type="EMBL" id="ACZ01924.1"/>
    </source>
</evidence>
<dbReference type="Proteomes" id="UP000002072">
    <property type="component" value="Chromosome"/>
</dbReference>
<name>D1AW14_STRM9</name>